<dbReference type="SMART" id="SM00028">
    <property type="entry name" value="TPR"/>
    <property type="match status" value="1"/>
</dbReference>
<dbReference type="Pfam" id="PF13428">
    <property type="entry name" value="TPR_14"/>
    <property type="match status" value="1"/>
</dbReference>
<keyword evidence="1" id="KW-0802">TPR repeat</keyword>
<dbReference type="SUPFAM" id="SSF48452">
    <property type="entry name" value="TPR-like"/>
    <property type="match status" value="1"/>
</dbReference>
<sequence length="141" mass="16008">MTETTVEALFDQGLERYRAGEDPASLIPLFKEVCDRTPKSSSAWTCLAWLYLLDNKPSQAYKAAQRAVKLNPQDPQARINLAMAMLETAQKGVRQHVEVAGQLVMAVPELRQEVEQNFEDGLSKKPDWKSLQRVKSWLFES</sequence>
<dbReference type="Gene3D" id="1.25.40.10">
    <property type="entry name" value="Tetratricopeptide repeat domain"/>
    <property type="match status" value="1"/>
</dbReference>
<dbReference type="AlphaFoldDB" id="A0AA96WFT5"/>
<accession>A0AA96WFT5</accession>
<proteinExistence type="predicted"/>
<gene>
    <name evidence="2" type="ORF">HJG54_16475</name>
</gene>
<organism evidence="2">
    <name type="scientific">Leptolyngbya sp. NK1-12</name>
    <dbReference type="NCBI Taxonomy" id="2547451"/>
    <lineage>
        <taxon>Bacteria</taxon>
        <taxon>Bacillati</taxon>
        <taxon>Cyanobacteriota</taxon>
        <taxon>Cyanophyceae</taxon>
        <taxon>Leptolyngbyales</taxon>
        <taxon>Leptolyngbyaceae</taxon>
        <taxon>Leptolyngbya group</taxon>
        <taxon>Leptolyngbya</taxon>
    </lineage>
</organism>
<dbReference type="InterPro" id="IPR011990">
    <property type="entry name" value="TPR-like_helical_dom_sf"/>
</dbReference>
<evidence type="ECO:0000313" key="2">
    <source>
        <dbReference type="EMBL" id="WNZ24295.1"/>
    </source>
</evidence>
<dbReference type="PROSITE" id="PS50005">
    <property type="entry name" value="TPR"/>
    <property type="match status" value="1"/>
</dbReference>
<protein>
    <submittedName>
        <fullName evidence="2">Tetratricopeptide repeat protein</fullName>
    </submittedName>
</protein>
<dbReference type="RefSeq" id="WP_316430038.1">
    <property type="nucleotide sequence ID" value="NZ_CP053586.1"/>
</dbReference>
<reference evidence="2" key="1">
    <citation type="submission" date="2020-05" db="EMBL/GenBank/DDBJ databases">
        <authorList>
            <person name="Zhu T."/>
            <person name="Keshari N."/>
            <person name="Lu X."/>
        </authorList>
    </citation>
    <scope>NUCLEOTIDE SEQUENCE</scope>
    <source>
        <strain evidence="2">NK1-12</strain>
    </source>
</reference>
<name>A0AA96WFT5_9CYAN</name>
<feature type="repeat" description="TPR" evidence="1">
    <location>
        <begin position="41"/>
        <end position="74"/>
    </location>
</feature>
<evidence type="ECO:0000256" key="1">
    <source>
        <dbReference type="PROSITE-ProRule" id="PRU00339"/>
    </source>
</evidence>
<dbReference type="InterPro" id="IPR019734">
    <property type="entry name" value="TPR_rpt"/>
</dbReference>
<dbReference type="EMBL" id="CP053586">
    <property type="protein sequence ID" value="WNZ24295.1"/>
    <property type="molecule type" value="Genomic_DNA"/>
</dbReference>